<evidence type="ECO:0000313" key="2">
    <source>
        <dbReference type="Proteomes" id="UP000789901"/>
    </source>
</evidence>
<name>A0ABN7XH47_GIGMA</name>
<feature type="non-terminal residue" evidence="1">
    <location>
        <position position="1"/>
    </location>
</feature>
<keyword evidence="2" id="KW-1185">Reference proteome</keyword>
<feature type="non-terminal residue" evidence="1">
    <location>
        <position position="55"/>
    </location>
</feature>
<reference evidence="1 2" key="1">
    <citation type="submission" date="2021-06" db="EMBL/GenBank/DDBJ databases">
        <authorList>
            <person name="Kallberg Y."/>
            <person name="Tangrot J."/>
            <person name="Rosling A."/>
        </authorList>
    </citation>
    <scope>NUCLEOTIDE SEQUENCE [LARGE SCALE GENOMIC DNA]</scope>
    <source>
        <strain evidence="1 2">120-4 pot B 10/14</strain>
    </source>
</reference>
<sequence>QDENIIIYGGSTHDKISKDLRRYGIYFSNIAYVFSDIAVLNTNSWVWSVPSVSET</sequence>
<accession>A0ABN7XH47</accession>
<evidence type="ECO:0000313" key="1">
    <source>
        <dbReference type="EMBL" id="CAG8854582.1"/>
    </source>
</evidence>
<dbReference type="Proteomes" id="UP000789901">
    <property type="component" value="Unassembled WGS sequence"/>
</dbReference>
<comment type="caution">
    <text evidence="1">The sequence shown here is derived from an EMBL/GenBank/DDBJ whole genome shotgun (WGS) entry which is preliminary data.</text>
</comment>
<gene>
    <name evidence="1" type="ORF">GMARGA_LOCUS43403</name>
</gene>
<organism evidence="1 2">
    <name type="scientific">Gigaspora margarita</name>
    <dbReference type="NCBI Taxonomy" id="4874"/>
    <lineage>
        <taxon>Eukaryota</taxon>
        <taxon>Fungi</taxon>
        <taxon>Fungi incertae sedis</taxon>
        <taxon>Mucoromycota</taxon>
        <taxon>Glomeromycotina</taxon>
        <taxon>Glomeromycetes</taxon>
        <taxon>Diversisporales</taxon>
        <taxon>Gigasporaceae</taxon>
        <taxon>Gigaspora</taxon>
    </lineage>
</organism>
<proteinExistence type="predicted"/>
<dbReference type="EMBL" id="CAJVQB010140019">
    <property type="protein sequence ID" value="CAG8854582.1"/>
    <property type="molecule type" value="Genomic_DNA"/>
</dbReference>
<protein>
    <submittedName>
        <fullName evidence="1">18690_t:CDS:1</fullName>
    </submittedName>
</protein>